<dbReference type="Gene3D" id="3.40.50.1820">
    <property type="entry name" value="alpha/beta hydrolase"/>
    <property type="match status" value="1"/>
</dbReference>
<dbReference type="PRINTS" id="PR00793">
    <property type="entry name" value="PROAMNOPTASE"/>
</dbReference>
<dbReference type="InterPro" id="IPR000073">
    <property type="entry name" value="AB_hydrolase_1"/>
</dbReference>
<keyword evidence="12" id="KW-1185">Reference proteome</keyword>
<evidence type="ECO:0000256" key="7">
    <source>
        <dbReference type="ARBA" id="ARBA00022801"/>
    </source>
</evidence>
<dbReference type="EMBL" id="JAVIZQ010000001">
    <property type="protein sequence ID" value="MDR6143961.1"/>
    <property type="molecule type" value="Genomic_DNA"/>
</dbReference>
<comment type="catalytic activity">
    <reaction evidence="1 8">
        <text>Release of N-terminal proline from a peptide.</text>
        <dbReference type="EC" id="3.4.11.5"/>
    </reaction>
</comment>
<name>A0ABU1HV65_9MICO</name>
<evidence type="ECO:0000256" key="6">
    <source>
        <dbReference type="ARBA" id="ARBA00022670"/>
    </source>
</evidence>
<evidence type="ECO:0000256" key="1">
    <source>
        <dbReference type="ARBA" id="ARBA00001585"/>
    </source>
</evidence>
<dbReference type="Pfam" id="PF00561">
    <property type="entry name" value="Abhydrolase_1"/>
    <property type="match status" value="1"/>
</dbReference>
<dbReference type="EC" id="3.4.11.5" evidence="8"/>
<proteinExistence type="inferred from homology"/>
<evidence type="ECO:0000256" key="5">
    <source>
        <dbReference type="ARBA" id="ARBA00022490"/>
    </source>
</evidence>
<feature type="transmembrane region" description="Helical" evidence="9">
    <location>
        <begin position="21"/>
        <end position="43"/>
    </location>
</feature>
<dbReference type="PANTHER" id="PTHR43722">
    <property type="entry name" value="PROLINE IMINOPEPTIDASE"/>
    <property type="match status" value="1"/>
</dbReference>
<dbReference type="InterPro" id="IPR029058">
    <property type="entry name" value="AB_hydrolase_fold"/>
</dbReference>
<evidence type="ECO:0000313" key="12">
    <source>
        <dbReference type="Proteomes" id="UP001249291"/>
    </source>
</evidence>
<dbReference type="Pfam" id="PF04228">
    <property type="entry name" value="Zn_peptidase"/>
    <property type="match status" value="1"/>
</dbReference>
<dbReference type="Proteomes" id="UP001249291">
    <property type="component" value="Unassembled WGS sequence"/>
</dbReference>
<dbReference type="SUPFAM" id="SSF53474">
    <property type="entry name" value="alpha/beta-Hydrolases"/>
    <property type="match status" value="1"/>
</dbReference>
<accession>A0ABU1HV65</accession>
<keyword evidence="9" id="KW-0812">Transmembrane</keyword>
<keyword evidence="4 8" id="KW-0031">Aminopeptidase</keyword>
<protein>
    <recommendedName>
        <fullName evidence="8">Proline iminopeptidase</fullName>
        <ecNumber evidence="8">3.4.11.5</ecNumber>
    </recommendedName>
</protein>
<sequence>MTFNPDADVSGNTARRRGRGAVVAGAGGVGLLGIIALIAGPLLGIDLTGLLGGGGGTGGGTEPAGGSVIENCLTGEDANENVDCRVAASQLALDGYWEDHVEGYRPPQLIIVDGATSTSCGTASNAVGPFYCPPDETVFIDPTFFDLMQQQFGASAGDLAQLYIVGHEWGHHIQYITDVMNQYPNNGTGPDSNGVRIELQADCYAGAWIGQMTQEKDPDGVPYLLEPTEAEITDALNAANTVGDDNIQEQSSGSVNPESFTHGTSEQRQGWFASGYKYGLDVCADPLTGGARRTLTMELDALYPPIEPYDSGELLVGDGHRMYWETSGNPEGKPVVFLHGGPGSGTSPWQRRFFDPEVYRIVLLDQRGCGRSTPHASAPDVDLRFVTTAHLIADIELLRRNLGIERWQVFGGSWGSALALAYAQAHPDAVSELILRGIFTLRRAELEWFYEGGAAALFPDLWEEYIAPIPVLERSHMIEAYHRRLFDPDPAVHEPAAVAWSRWEASTVTLRPDAAQIEAMSDPHTATAFARIENHFFVNRGWWTEGQLIAGVDGIRHIPTVIVQGRHDVCTPMMTAWDLHTAWPEAEFVVIDDAGHSATEPGIQRALRAATDRFAG</sequence>
<evidence type="ECO:0000256" key="8">
    <source>
        <dbReference type="RuleBase" id="RU003421"/>
    </source>
</evidence>
<evidence type="ECO:0000256" key="2">
    <source>
        <dbReference type="ARBA" id="ARBA00004496"/>
    </source>
</evidence>
<keyword evidence="5" id="KW-0963">Cytoplasm</keyword>
<keyword evidence="6 8" id="KW-0645">Protease</keyword>
<keyword evidence="7 8" id="KW-0378">Hydrolase</keyword>
<keyword evidence="9" id="KW-0472">Membrane</keyword>
<evidence type="ECO:0000256" key="4">
    <source>
        <dbReference type="ARBA" id="ARBA00022438"/>
    </source>
</evidence>
<keyword evidence="9" id="KW-1133">Transmembrane helix</keyword>
<comment type="caution">
    <text evidence="11">The sequence shown here is derived from an EMBL/GenBank/DDBJ whole genome shotgun (WGS) entry which is preliminary data.</text>
</comment>
<dbReference type="NCBIfam" id="TIGR01249">
    <property type="entry name" value="pro_imino_pep_1"/>
    <property type="match status" value="1"/>
</dbReference>
<evidence type="ECO:0000259" key="10">
    <source>
        <dbReference type="Pfam" id="PF00561"/>
    </source>
</evidence>
<dbReference type="InterPro" id="IPR007343">
    <property type="entry name" value="Uncharacterised_pept_Zn_put"/>
</dbReference>
<evidence type="ECO:0000313" key="11">
    <source>
        <dbReference type="EMBL" id="MDR6143961.1"/>
    </source>
</evidence>
<comment type="subcellular location">
    <subcellularLocation>
        <location evidence="2">Cytoplasm</location>
    </subcellularLocation>
</comment>
<evidence type="ECO:0000256" key="3">
    <source>
        <dbReference type="ARBA" id="ARBA00010088"/>
    </source>
</evidence>
<dbReference type="PANTHER" id="PTHR43722:SF1">
    <property type="entry name" value="PROLINE IMINOPEPTIDASE"/>
    <property type="match status" value="1"/>
</dbReference>
<comment type="similarity">
    <text evidence="3 8">Belongs to the peptidase S33 family.</text>
</comment>
<gene>
    <name evidence="11" type="ORF">QE375_003515</name>
</gene>
<feature type="domain" description="AB hydrolase-1" evidence="10">
    <location>
        <begin position="333"/>
        <end position="598"/>
    </location>
</feature>
<dbReference type="PRINTS" id="PR00111">
    <property type="entry name" value="ABHYDROLASE"/>
</dbReference>
<dbReference type="InterPro" id="IPR002410">
    <property type="entry name" value="Peptidase_S33"/>
</dbReference>
<dbReference type="InterPro" id="IPR005944">
    <property type="entry name" value="Pro_iminopeptidase"/>
</dbReference>
<evidence type="ECO:0000256" key="9">
    <source>
        <dbReference type="SAM" id="Phobius"/>
    </source>
</evidence>
<organism evidence="11 12">
    <name type="scientific">Microbacterium foliorum</name>
    <dbReference type="NCBI Taxonomy" id="104336"/>
    <lineage>
        <taxon>Bacteria</taxon>
        <taxon>Bacillati</taxon>
        <taxon>Actinomycetota</taxon>
        <taxon>Actinomycetes</taxon>
        <taxon>Micrococcales</taxon>
        <taxon>Microbacteriaceae</taxon>
        <taxon>Microbacterium</taxon>
    </lineage>
</organism>
<reference evidence="11 12" key="1">
    <citation type="submission" date="2023-08" db="EMBL/GenBank/DDBJ databases">
        <title>Functional and genomic diversity of the sorghum phyllosphere microbiome.</title>
        <authorList>
            <person name="Shade A."/>
        </authorList>
    </citation>
    <scope>NUCLEOTIDE SEQUENCE [LARGE SCALE GENOMIC DNA]</scope>
    <source>
        <strain evidence="11 12">SORGH_AS_0445</strain>
    </source>
</reference>